<organism evidence="9 10">
    <name type="scientific">Photobacterium aquae</name>
    <dbReference type="NCBI Taxonomy" id="1195763"/>
    <lineage>
        <taxon>Bacteria</taxon>
        <taxon>Pseudomonadati</taxon>
        <taxon>Pseudomonadota</taxon>
        <taxon>Gammaproteobacteria</taxon>
        <taxon>Vibrionales</taxon>
        <taxon>Vibrionaceae</taxon>
        <taxon>Photobacterium</taxon>
    </lineage>
</organism>
<keyword evidence="6" id="KW-0175">Coiled coil</keyword>
<dbReference type="Gene3D" id="3.40.50.2300">
    <property type="match status" value="1"/>
</dbReference>
<dbReference type="SMART" id="SM00388">
    <property type="entry name" value="HisKA"/>
    <property type="match status" value="1"/>
</dbReference>
<dbReference type="InterPro" id="IPR036890">
    <property type="entry name" value="HATPase_C_sf"/>
</dbReference>
<dbReference type="PANTHER" id="PTHR45339">
    <property type="entry name" value="HYBRID SIGNAL TRANSDUCTION HISTIDINE KINASE J"/>
    <property type="match status" value="1"/>
</dbReference>
<gene>
    <name evidence="9" type="ORF">ABT56_16445</name>
</gene>
<dbReference type="PATRIC" id="fig|1195763.3.peg.3505"/>
<evidence type="ECO:0000313" key="10">
    <source>
        <dbReference type="Proteomes" id="UP000036097"/>
    </source>
</evidence>
<dbReference type="PRINTS" id="PR00344">
    <property type="entry name" value="BCTRLSENSOR"/>
</dbReference>
<dbReference type="Pfam" id="PF00072">
    <property type="entry name" value="Response_reg"/>
    <property type="match status" value="1"/>
</dbReference>
<proteinExistence type="predicted"/>
<evidence type="ECO:0000259" key="7">
    <source>
        <dbReference type="PROSITE" id="PS50109"/>
    </source>
</evidence>
<dbReference type="PANTHER" id="PTHR45339:SF1">
    <property type="entry name" value="HYBRID SIGNAL TRANSDUCTION HISTIDINE KINASE J"/>
    <property type="match status" value="1"/>
</dbReference>
<evidence type="ECO:0000256" key="1">
    <source>
        <dbReference type="ARBA" id="ARBA00000085"/>
    </source>
</evidence>
<dbReference type="AlphaFoldDB" id="A0A0J1GXP2"/>
<dbReference type="InterPro" id="IPR036097">
    <property type="entry name" value="HisK_dim/P_sf"/>
</dbReference>
<name>A0A0J1GXP2_9GAMM</name>
<dbReference type="Pfam" id="PF02518">
    <property type="entry name" value="HATPase_c"/>
    <property type="match status" value="1"/>
</dbReference>
<dbReference type="EMBL" id="LDOT01000023">
    <property type="protein sequence ID" value="KLV04194.1"/>
    <property type="molecule type" value="Genomic_DNA"/>
</dbReference>
<accession>A0A0J1GXP2</accession>
<evidence type="ECO:0000256" key="6">
    <source>
        <dbReference type="SAM" id="Coils"/>
    </source>
</evidence>
<dbReference type="OrthoDB" id="9810730at2"/>
<dbReference type="PROSITE" id="PS50110">
    <property type="entry name" value="RESPONSE_REGULATORY"/>
    <property type="match status" value="1"/>
</dbReference>
<dbReference type="Proteomes" id="UP000036097">
    <property type="component" value="Unassembled WGS sequence"/>
</dbReference>
<evidence type="ECO:0000313" key="9">
    <source>
        <dbReference type="EMBL" id="KLV04194.1"/>
    </source>
</evidence>
<dbReference type="InterPro" id="IPR011006">
    <property type="entry name" value="CheY-like_superfamily"/>
</dbReference>
<dbReference type="InterPro" id="IPR005467">
    <property type="entry name" value="His_kinase_dom"/>
</dbReference>
<protein>
    <recommendedName>
        <fullName evidence="2">histidine kinase</fullName>
        <ecNumber evidence="2">2.7.13.3</ecNumber>
    </recommendedName>
</protein>
<reference evidence="9 10" key="1">
    <citation type="submission" date="2015-05" db="EMBL/GenBank/DDBJ databases">
        <title>Photobacterium galathea sp. nov.</title>
        <authorList>
            <person name="Machado H."/>
            <person name="Gram L."/>
        </authorList>
    </citation>
    <scope>NUCLEOTIDE SEQUENCE [LARGE SCALE GENOMIC DNA]</scope>
    <source>
        <strain evidence="9 10">CGMCC 1.12159</strain>
    </source>
</reference>
<dbReference type="Gene3D" id="3.30.565.10">
    <property type="entry name" value="Histidine kinase-like ATPase, C-terminal domain"/>
    <property type="match status" value="1"/>
</dbReference>
<feature type="domain" description="Histidine kinase" evidence="7">
    <location>
        <begin position="218"/>
        <end position="434"/>
    </location>
</feature>
<feature type="domain" description="Response regulatory" evidence="8">
    <location>
        <begin position="456"/>
        <end position="570"/>
    </location>
</feature>
<dbReference type="SMART" id="SM00387">
    <property type="entry name" value="HATPase_c"/>
    <property type="match status" value="1"/>
</dbReference>
<dbReference type="PROSITE" id="PS50109">
    <property type="entry name" value="HIS_KIN"/>
    <property type="match status" value="1"/>
</dbReference>
<dbReference type="InterPro" id="IPR004358">
    <property type="entry name" value="Sig_transdc_His_kin-like_C"/>
</dbReference>
<keyword evidence="4" id="KW-0902">Two-component regulatory system</keyword>
<dbReference type="InterPro" id="IPR001789">
    <property type="entry name" value="Sig_transdc_resp-reg_receiver"/>
</dbReference>
<dbReference type="CDD" id="cd17546">
    <property type="entry name" value="REC_hyHK_CKI1_RcsC-like"/>
    <property type="match status" value="1"/>
</dbReference>
<dbReference type="SMART" id="SM00448">
    <property type="entry name" value="REC"/>
    <property type="match status" value="1"/>
</dbReference>
<dbReference type="GO" id="GO:0000155">
    <property type="term" value="F:phosphorelay sensor kinase activity"/>
    <property type="evidence" value="ECO:0007669"/>
    <property type="project" value="InterPro"/>
</dbReference>
<dbReference type="FunFam" id="3.30.565.10:FF:000010">
    <property type="entry name" value="Sensor histidine kinase RcsC"/>
    <property type="match status" value="1"/>
</dbReference>
<dbReference type="InterPro" id="IPR003594">
    <property type="entry name" value="HATPase_dom"/>
</dbReference>
<dbReference type="Gene3D" id="1.10.287.130">
    <property type="match status" value="1"/>
</dbReference>
<comment type="caution">
    <text evidence="9">The sequence shown here is derived from an EMBL/GenBank/DDBJ whole genome shotgun (WGS) entry which is preliminary data.</text>
</comment>
<dbReference type="SUPFAM" id="SSF47384">
    <property type="entry name" value="Homodimeric domain of signal transducing histidine kinase"/>
    <property type="match status" value="1"/>
</dbReference>
<dbReference type="SUPFAM" id="SSF52172">
    <property type="entry name" value="CheY-like"/>
    <property type="match status" value="1"/>
</dbReference>
<dbReference type="CDD" id="cd00082">
    <property type="entry name" value="HisKA"/>
    <property type="match status" value="1"/>
</dbReference>
<dbReference type="RefSeq" id="WP_047879966.1">
    <property type="nucleotide sequence ID" value="NZ_LDOT01000023.1"/>
</dbReference>
<dbReference type="CDD" id="cd16922">
    <property type="entry name" value="HATPase_EvgS-ArcB-TorS-like"/>
    <property type="match status" value="1"/>
</dbReference>
<evidence type="ECO:0000256" key="5">
    <source>
        <dbReference type="PROSITE-ProRule" id="PRU00169"/>
    </source>
</evidence>
<dbReference type="EC" id="2.7.13.3" evidence="2"/>
<evidence type="ECO:0000259" key="8">
    <source>
        <dbReference type="PROSITE" id="PS50110"/>
    </source>
</evidence>
<keyword evidence="3 5" id="KW-0597">Phosphoprotein</keyword>
<dbReference type="InterPro" id="IPR003661">
    <property type="entry name" value="HisK_dim/P_dom"/>
</dbReference>
<feature type="modified residue" description="4-aspartylphosphate" evidence="5">
    <location>
        <position position="505"/>
    </location>
</feature>
<sequence length="572" mass="65173">MDNRQIELLQKKISRERNARRNAEKLLEAKSLELFEANKVIEKSLEKVKAKAENDSELLTYQAKVDNLLLEFGRRFIKHSPNNQLIEELTNALVDSRFVRACSIRLECPSVASLNVCHTSGRQQIWQSPPNLKNLGEIWDENEKILWLSLDKNDIVHGYLATRIKASGTWLETIRKQMLLFSDMIRSSIDRQLKLEEAITAREQAEASEKSTRDFLAMINHELRTPLNGLLGTAELMADTNLNSHQQRLLSTLNHSGELLRSIINDLLDYSKINAGMLELTNKPFDSHTMMMMLHDIFQHRANEKQLELNMDITKETPRWIIGDEDRIKQIFVNLISNAIKFTERGAISIKIRWQDNQLCFIVSDTGCGIPEDKIVSLFEPFTQVDNSSQRNHEGTGLGLAICKRLTEQMGGNISVESKMGIGSTFSVSIPLAKHVHEAKVNDKEALTALPIDKLNILVVEDLKTNQMIINLMLSKFGIKPTIANHGQEALSYIEHQTFDIILMDCRMPIMDGYTATERLRKSGYNKPIIALTAGTTRVERDDCFAAGMNDILCKPYQTKELRELLEKWSKD</sequence>
<keyword evidence="10" id="KW-1185">Reference proteome</keyword>
<dbReference type="Pfam" id="PF00512">
    <property type="entry name" value="HisKA"/>
    <property type="match status" value="1"/>
</dbReference>
<dbReference type="STRING" id="1195763.ABT56_16445"/>
<evidence type="ECO:0000256" key="4">
    <source>
        <dbReference type="ARBA" id="ARBA00023012"/>
    </source>
</evidence>
<feature type="coiled-coil region" evidence="6">
    <location>
        <begin position="6"/>
        <end position="33"/>
    </location>
</feature>
<comment type="catalytic activity">
    <reaction evidence="1">
        <text>ATP + protein L-histidine = ADP + protein N-phospho-L-histidine.</text>
        <dbReference type="EC" id="2.7.13.3"/>
    </reaction>
</comment>
<evidence type="ECO:0000256" key="3">
    <source>
        <dbReference type="ARBA" id="ARBA00022553"/>
    </source>
</evidence>
<evidence type="ECO:0000256" key="2">
    <source>
        <dbReference type="ARBA" id="ARBA00012438"/>
    </source>
</evidence>
<dbReference type="SUPFAM" id="SSF55874">
    <property type="entry name" value="ATPase domain of HSP90 chaperone/DNA topoisomerase II/histidine kinase"/>
    <property type="match status" value="1"/>
</dbReference>